<reference evidence="2" key="1">
    <citation type="submission" date="2018-10" db="EMBL/GenBank/DDBJ databases">
        <title>Effector identification in a new, highly contiguous assembly of the strawberry crown rot pathogen Phytophthora cactorum.</title>
        <authorList>
            <person name="Armitage A.D."/>
            <person name="Nellist C.F."/>
            <person name="Bates H."/>
            <person name="Vickerstaff R.J."/>
            <person name="Harrison R.J."/>
        </authorList>
    </citation>
    <scope>NUCLEOTIDE SEQUENCE</scope>
    <source>
        <strain evidence="2">15-7</strain>
        <strain evidence="3">4032</strain>
        <strain evidence="4">4040</strain>
        <strain evidence="5">P415</strain>
        <strain evidence="6">P421</strain>
    </source>
</reference>
<evidence type="ECO:0000313" key="2">
    <source>
        <dbReference type="EMBL" id="KAG2861795.1"/>
    </source>
</evidence>
<evidence type="ECO:0000313" key="7">
    <source>
        <dbReference type="Proteomes" id="UP000735874"/>
    </source>
</evidence>
<sequence length="59" mass="6254">MRHCIGLLALVILLACATASATVDSKRLLRTPTTTEVEDQEKAIIAPMMSRASKVAGTV</sequence>
<evidence type="ECO:0000256" key="1">
    <source>
        <dbReference type="SAM" id="SignalP"/>
    </source>
</evidence>
<feature type="chain" id="PRO_5040043883" description="RxLR effector protein" evidence="1">
    <location>
        <begin position="22"/>
        <end position="59"/>
    </location>
</feature>
<name>A0A8T0ZHK4_9STRA</name>
<dbReference type="Proteomes" id="UP000760860">
    <property type="component" value="Unassembled WGS sequence"/>
</dbReference>
<evidence type="ECO:0000313" key="4">
    <source>
        <dbReference type="EMBL" id="KAG2947339.1"/>
    </source>
</evidence>
<dbReference type="EMBL" id="RCMI01000331">
    <property type="protein sequence ID" value="KAG2916891.1"/>
    <property type="molecule type" value="Genomic_DNA"/>
</dbReference>
<proteinExistence type="predicted"/>
<evidence type="ECO:0008006" key="8">
    <source>
        <dbReference type="Google" id="ProtNLM"/>
    </source>
</evidence>
<dbReference type="Proteomes" id="UP000735874">
    <property type="component" value="Unassembled WGS sequence"/>
</dbReference>
<protein>
    <recommendedName>
        <fullName evidence="8">RxLR effector protein</fullName>
    </recommendedName>
</protein>
<dbReference type="PROSITE" id="PS51257">
    <property type="entry name" value="PROKAR_LIPOPROTEIN"/>
    <property type="match status" value="1"/>
</dbReference>
<dbReference type="VEuPathDB" id="FungiDB:PC110_g8361"/>
<evidence type="ECO:0000313" key="5">
    <source>
        <dbReference type="EMBL" id="KAG2990429.1"/>
    </source>
</evidence>
<dbReference type="EMBL" id="RCML01000118">
    <property type="protein sequence ID" value="KAG2990429.1"/>
    <property type="molecule type" value="Genomic_DNA"/>
</dbReference>
<dbReference type="Proteomes" id="UP000697107">
    <property type="component" value="Unassembled WGS sequence"/>
</dbReference>
<organism evidence="2 7">
    <name type="scientific">Phytophthora cactorum</name>
    <dbReference type="NCBI Taxonomy" id="29920"/>
    <lineage>
        <taxon>Eukaryota</taxon>
        <taxon>Sar</taxon>
        <taxon>Stramenopiles</taxon>
        <taxon>Oomycota</taxon>
        <taxon>Peronosporomycetes</taxon>
        <taxon>Peronosporales</taxon>
        <taxon>Peronosporaceae</taxon>
        <taxon>Phytophthora</taxon>
    </lineage>
</organism>
<dbReference type="EMBL" id="RCMG01000144">
    <property type="protein sequence ID" value="KAG2861795.1"/>
    <property type="molecule type" value="Genomic_DNA"/>
</dbReference>
<evidence type="ECO:0000313" key="6">
    <source>
        <dbReference type="EMBL" id="KAG3220411.1"/>
    </source>
</evidence>
<gene>
    <name evidence="2" type="ORF">PC113_g6864</name>
    <name evidence="3" type="ORF">PC115_g10896</name>
    <name evidence="4" type="ORF">PC117_g6900</name>
    <name evidence="5" type="ORF">PC118_g5648</name>
    <name evidence="6" type="ORF">PC129_g8836</name>
</gene>
<dbReference type="Proteomes" id="UP000736787">
    <property type="component" value="Unassembled WGS sequence"/>
</dbReference>
<dbReference type="EMBL" id="RCMK01000135">
    <property type="protein sequence ID" value="KAG2947339.1"/>
    <property type="molecule type" value="Genomic_DNA"/>
</dbReference>
<keyword evidence="1" id="KW-0732">Signal</keyword>
<comment type="caution">
    <text evidence="2">The sequence shown here is derived from an EMBL/GenBank/DDBJ whole genome shotgun (WGS) entry which is preliminary data.</text>
</comment>
<feature type="signal peptide" evidence="1">
    <location>
        <begin position="1"/>
        <end position="21"/>
    </location>
</feature>
<dbReference type="EMBL" id="RCMV01000265">
    <property type="protein sequence ID" value="KAG3220411.1"/>
    <property type="molecule type" value="Genomic_DNA"/>
</dbReference>
<evidence type="ECO:0000313" key="3">
    <source>
        <dbReference type="EMBL" id="KAG2916891.1"/>
    </source>
</evidence>
<dbReference type="AlphaFoldDB" id="A0A8T0ZHK4"/>
<accession>A0A8T0ZHK4</accession>
<dbReference type="Proteomes" id="UP000774804">
    <property type="component" value="Unassembled WGS sequence"/>
</dbReference>